<accession>A0A917UHK8</accession>
<feature type="region of interest" description="Disordered" evidence="1">
    <location>
        <begin position="122"/>
        <end position="148"/>
    </location>
</feature>
<reference evidence="2" key="1">
    <citation type="journal article" date="2014" name="Int. J. Syst. Evol. Microbiol.">
        <title>Complete genome sequence of Corynebacterium casei LMG S-19264T (=DSM 44701T), isolated from a smear-ripened cheese.</title>
        <authorList>
            <consortium name="US DOE Joint Genome Institute (JGI-PGF)"/>
            <person name="Walter F."/>
            <person name="Albersmeier A."/>
            <person name="Kalinowski J."/>
            <person name="Ruckert C."/>
        </authorList>
    </citation>
    <scope>NUCLEOTIDE SEQUENCE</scope>
    <source>
        <strain evidence="2">CGMCC 4.7110</strain>
    </source>
</reference>
<name>A0A917UHK8_9ACTN</name>
<evidence type="ECO:0000313" key="3">
    <source>
        <dbReference type="Proteomes" id="UP000653411"/>
    </source>
</evidence>
<sequence>MADRDRCPVAVVCDSIHGMTGTGVGRGPDLFREGDFPICTLTFVRDLPPAELLKRMGVAPETLALRDAADLVDDFGDDLFDDEEPAVTSGIDGSWAWARRPWCCTTTRSRCAGSRTRWAARSSSTSTRSTPLGSFPGRSRPCTASWHW</sequence>
<evidence type="ECO:0000256" key="1">
    <source>
        <dbReference type="SAM" id="MobiDB-lite"/>
    </source>
</evidence>
<keyword evidence="3" id="KW-1185">Reference proteome</keyword>
<protein>
    <submittedName>
        <fullName evidence="2">Uncharacterized protein</fullName>
    </submittedName>
</protein>
<gene>
    <name evidence="2" type="ORF">GCM10011578_014650</name>
</gene>
<comment type="caution">
    <text evidence="2">The sequence shown here is derived from an EMBL/GenBank/DDBJ whole genome shotgun (WGS) entry which is preliminary data.</text>
</comment>
<dbReference type="EMBL" id="BMML01000003">
    <property type="protein sequence ID" value="GGM95304.1"/>
    <property type="molecule type" value="Genomic_DNA"/>
</dbReference>
<dbReference type="AlphaFoldDB" id="A0A917UHK8"/>
<organism evidence="2 3">
    <name type="scientific">Streptomyces fuscichromogenes</name>
    <dbReference type="NCBI Taxonomy" id="1324013"/>
    <lineage>
        <taxon>Bacteria</taxon>
        <taxon>Bacillati</taxon>
        <taxon>Actinomycetota</taxon>
        <taxon>Actinomycetes</taxon>
        <taxon>Kitasatosporales</taxon>
        <taxon>Streptomycetaceae</taxon>
        <taxon>Streptomyces</taxon>
    </lineage>
</organism>
<dbReference type="Proteomes" id="UP000653411">
    <property type="component" value="Unassembled WGS sequence"/>
</dbReference>
<reference evidence="2" key="2">
    <citation type="submission" date="2020-09" db="EMBL/GenBank/DDBJ databases">
        <authorList>
            <person name="Sun Q."/>
            <person name="Zhou Y."/>
        </authorList>
    </citation>
    <scope>NUCLEOTIDE SEQUENCE</scope>
    <source>
        <strain evidence="2">CGMCC 4.7110</strain>
    </source>
</reference>
<evidence type="ECO:0000313" key="2">
    <source>
        <dbReference type="EMBL" id="GGM95304.1"/>
    </source>
</evidence>
<proteinExistence type="predicted"/>